<evidence type="ECO:0000313" key="3">
    <source>
        <dbReference type="Proteomes" id="UP000315010"/>
    </source>
</evidence>
<keyword evidence="1" id="KW-1133">Transmembrane helix</keyword>
<comment type="caution">
    <text evidence="2">The sequence shown here is derived from an EMBL/GenBank/DDBJ whole genome shotgun (WGS) entry which is preliminary data.</text>
</comment>
<keyword evidence="1" id="KW-0812">Transmembrane</keyword>
<accession>A0A5C5Z5S7</accession>
<proteinExistence type="predicted"/>
<evidence type="ECO:0000313" key="2">
    <source>
        <dbReference type="EMBL" id="TWT82662.1"/>
    </source>
</evidence>
<evidence type="ECO:0000256" key="1">
    <source>
        <dbReference type="SAM" id="Phobius"/>
    </source>
</evidence>
<gene>
    <name evidence="2" type="ORF">CA13_41250</name>
</gene>
<dbReference type="RefSeq" id="WP_146399296.1">
    <property type="nucleotide sequence ID" value="NZ_SJPJ01000001.1"/>
</dbReference>
<dbReference type="EMBL" id="SJPJ01000001">
    <property type="protein sequence ID" value="TWT82662.1"/>
    <property type="molecule type" value="Genomic_DNA"/>
</dbReference>
<reference evidence="2 3" key="1">
    <citation type="submission" date="2019-02" db="EMBL/GenBank/DDBJ databases">
        <title>Deep-cultivation of Planctomycetes and their phenomic and genomic characterization uncovers novel biology.</title>
        <authorList>
            <person name="Wiegand S."/>
            <person name="Jogler M."/>
            <person name="Boedeker C."/>
            <person name="Pinto D."/>
            <person name="Vollmers J."/>
            <person name="Rivas-Marin E."/>
            <person name="Kohn T."/>
            <person name="Peeters S.H."/>
            <person name="Heuer A."/>
            <person name="Rast P."/>
            <person name="Oberbeckmann S."/>
            <person name="Bunk B."/>
            <person name="Jeske O."/>
            <person name="Meyerdierks A."/>
            <person name="Storesund J.E."/>
            <person name="Kallscheuer N."/>
            <person name="Luecker S."/>
            <person name="Lage O.M."/>
            <person name="Pohl T."/>
            <person name="Merkel B.J."/>
            <person name="Hornburger P."/>
            <person name="Mueller R.-W."/>
            <person name="Bruemmer F."/>
            <person name="Labrenz M."/>
            <person name="Spormann A.M."/>
            <person name="Op Den Camp H."/>
            <person name="Overmann J."/>
            <person name="Amann R."/>
            <person name="Jetten M.S.M."/>
            <person name="Mascher T."/>
            <person name="Medema M.H."/>
            <person name="Devos D.P."/>
            <person name="Kaster A.-K."/>
            <person name="Ovreas L."/>
            <person name="Rohde M."/>
            <person name="Galperin M.Y."/>
            <person name="Jogler C."/>
        </authorList>
    </citation>
    <scope>NUCLEOTIDE SEQUENCE [LARGE SCALE GENOMIC DNA]</scope>
    <source>
        <strain evidence="2 3">CA13</strain>
    </source>
</reference>
<name>A0A5C5Z5S7_9BACT</name>
<organism evidence="2 3">
    <name type="scientific">Novipirellula herctigrandis</name>
    <dbReference type="NCBI Taxonomy" id="2527986"/>
    <lineage>
        <taxon>Bacteria</taxon>
        <taxon>Pseudomonadati</taxon>
        <taxon>Planctomycetota</taxon>
        <taxon>Planctomycetia</taxon>
        <taxon>Pirellulales</taxon>
        <taxon>Pirellulaceae</taxon>
        <taxon>Novipirellula</taxon>
    </lineage>
</organism>
<feature type="transmembrane region" description="Helical" evidence="1">
    <location>
        <begin position="17"/>
        <end position="34"/>
    </location>
</feature>
<keyword evidence="3" id="KW-1185">Reference proteome</keyword>
<dbReference type="OrthoDB" id="290328at2"/>
<dbReference type="AlphaFoldDB" id="A0A5C5Z5S7"/>
<keyword evidence="1" id="KW-0472">Membrane</keyword>
<sequence length="60" mass="6687">MLTDVIRGIDYSDCAELALILFCFAFGLMFLATTRLSRNATDRFAAIPLSDAVETPRNEE</sequence>
<dbReference type="Proteomes" id="UP000315010">
    <property type="component" value="Unassembled WGS sequence"/>
</dbReference>
<protein>
    <recommendedName>
        <fullName evidence="4">Cbb3-type cytochrome oxidase component FixQ</fullName>
    </recommendedName>
</protein>
<evidence type="ECO:0008006" key="4">
    <source>
        <dbReference type="Google" id="ProtNLM"/>
    </source>
</evidence>